<proteinExistence type="predicted"/>
<evidence type="ECO:0000313" key="2">
    <source>
        <dbReference type="EMBL" id="MDQ0152175.1"/>
    </source>
</evidence>
<evidence type="ECO:0000313" key="3">
    <source>
        <dbReference type="Proteomes" id="UP001241537"/>
    </source>
</evidence>
<organism evidence="2 3">
    <name type="scientific">Moryella indoligenes</name>
    <dbReference type="NCBI Taxonomy" id="371674"/>
    <lineage>
        <taxon>Bacteria</taxon>
        <taxon>Bacillati</taxon>
        <taxon>Bacillota</taxon>
        <taxon>Clostridia</taxon>
        <taxon>Lachnospirales</taxon>
        <taxon>Lachnospiraceae</taxon>
        <taxon>Moryella</taxon>
    </lineage>
</organism>
<evidence type="ECO:0000259" key="1">
    <source>
        <dbReference type="Pfam" id="PF13020"/>
    </source>
</evidence>
<dbReference type="RefSeq" id="WP_307253576.1">
    <property type="nucleotide sequence ID" value="NZ_JAUSTO010000004.1"/>
</dbReference>
<protein>
    <recommendedName>
        <fullName evidence="1">Protein NO VEIN C-terminal domain-containing protein</fullName>
    </recommendedName>
</protein>
<dbReference type="EMBL" id="JAUSTO010000004">
    <property type="protein sequence ID" value="MDQ0152175.1"/>
    <property type="molecule type" value="Genomic_DNA"/>
</dbReference>
<dbReference type="Pfam" id="PF13020">
    <property type="entry name" value="NOV_C"/>
    <property type="match status" value="1"/>
</dbReference>
<gene>
    <name evidence="2" type="ORF">J2S20_000860</name>
</gene>
<reference evidence="2" key="1">
    <citation type="submission" date="2023-07" db="EMBL/GenBank/DDBJ databases">
        <title>Genomic Encyclopedia of Type Strains, Phase IV (KMG-IV): sequencing the most valuable type-strain genomes for metagenomic binning, comparative biology and taxonomic classification.</title>
        <authorList>
            <person name="Goeker M."/>
        </authorList>
    </citation>
    <scope>NUCLEOTIDE SEQUENCE</scope>
    <source>
        <strain evidence="2">DSM 19659</strain>
    </source>
</reference>
<dbReference type="AlphaFoldDB" id="A0AAE3V9P4"/>
<feature type="domain" description="Protein NO VEIN C-terminal" evidence="1">
    <location>
        <begin position="307"/>
        <end position="368"/>
    </location>
</feature>
<accession>A0AAE3V9P4</accession>
<name>A0AAE3V9P4_9FIRM</name>
<dbReference type="Proteomes" id="UP001241537">
    <property type="component" value="Unassembled WGS sequence"/>
</dbReference>
<sequence length="395" mass="46847">MNYTELNKVIKFYLCHYEEIRSRENYKWEAVMAFQNAAPMRAEAELFPVTLREGLKKAGNLLDSGYYFPRTALSMLLSRDPEAVRLMFEDLFCEEDALFDRVTVFMMKARELRRKYFTQTELPADDQDEHAVSVYLSFHDPAHYYIYKYSIFRKTAQLLDYRYVPQRSDARNLSEFYRFCDQIREHLLATPELLRREEERRARYPEADPAYRLLTEDILICAATYYTAPELFSERGEAEEMERFRLTPVQKKLPLEAVPFYDAVEIAQYEAQLRESGLHFLLSQERLRVRSYRLSARKQPELLSAGTARGEGYDLLSYDRRGEELHIAVKVTTGPENESFRISEAERLRSARDAEHYRLYRLYDFDRETGRGRCSVYRGDLSSFCLNPESYRVMF</sequence>
<keyword evidence="3" id="KW-1185">Reference proteome</keyword>
<comment type="caution">
    <text evidence="2">The sequence shown here is derived from an EMBL/GenBank/DDBJ whole genome shotgun (WGS) entry which is preliminary data.</text>
</comment>
<dbReference type="InterPro" id="IPR024975">
    <property type="entry name" value="NOV_C"/>
</dbReference>